<name>A0A8T1TL64_9STRA</name>
<organism evidence="1 2">
    <name type="scientific">Phytophthora cactorum</name>
    <dbReference type="NCBI Taxonomy" id="29920"/>
    <lineage>
        <taxon>Eukaryota</taxon>
        <taxon>Sar</taxon>
        <taxon>Stramenopiles</taxon>
        <taxon>Oomycota</taxon>
        <taxon>Peronosporomycetes</taxon>
        <taxon>Peronosporales</taxon>
        <taxon>Peronosporaceae</taxon>
        <taxon>Phytophthora</taxon>
    </lineage>
</organism>
<reference evidence="1" key="1">
    <citation type="submission" date="2021-01" db="EMBL/GenBank/DDBJ databases">
        <title>Phytophthora aleatoria, a newly-described species from Pinus radiata is distinct from Phytophthora cactorum isolates based on comparative genomics.</title>
        <authorList>
            <person name="Mcdougal R."/>
            <person name="Panda P."/>
            <person name="Williams N."/>
            <person name="Studholme D.J."/>
        </authorList>
    </citation>
    <scope>NUCLEOTIDE SEQUENCE</scope>
    <source>
        <strain evidence="1">NZFS 3830</strain>
    </source>
</reference>
<dbReference type="AlphaFoldDB" id="A0A8T1TL64"/>
<comment type="caution">
    <text evidence="1">The sequence shown here is derived from an EMBL/GenBank/DDBJ whole genome shotgun (WGS) entry which is preliminary data.</text>
</comment>
<dbReference type="Proteomes" id="UP000688947">
    <property type="component" value="Unassembled WGS sequence"/>
</dbReference>
<sequence length="116" mass="13662">MVGSPASYISHRRRLAFISLSAMVYRTPQENMLIVHTHKYFLAEAQQRLDPLDELCASVLPSLGRFRRAWLRVCWLPTTYTARKHLRCPPMPTKSEVENYREFITQIINDRNISRK</sequence>
<dbReference type="VEuPathDB" id="FungiDB:PC110_g4498"/>
<dbReference type="EMBL" id="JAENGZ010003043">
    <property type="protein sequence ID" value="KAG6942309.1"/>
    <property type="molecule type" value="Genomic_DNA"/>
</dbReference>
<accession>A0A8T1TL64</accession>
<evidence type="ECO:0000313" key="1">
    <source>
        <dbReference type="EMBL" id="KAG6942309.1"/>
    </source>
</evidence>
<proteinExistence type="predicted"/>
<evidence type="ECO:0000313" key="2">
    <source>
        <dbReference type="Proteomes" id="UP000688947"/>
    </source>
</evidence>
<gene>
    <name evidence="1" type="ORF">JG687_00019131</name>
</gene>
<feature type="non-terminal residue" evidence="1">
    <location>
        <position position="116"/>
    </location>
</feature>
<protein>
    <submittedName>
        <fullName evidence="1">Uncharacterized protein</fullName>
    </submittedName>
</protein>